<proteinExistence type="predicted"/>
<dbReference type="Proteomes" id="UP000064893">
    <property type="component" value="Chromosome"/>
</dbReference>
<dbReference type="EMBL" id="CP013118">
    <property type="protein sequence ID" value="ALO17077.1"/>
    <property type="molecule type" value="Genomic_DNA"/>
</dbReference>
<sequence length="34" mass="4063">MFHVKMIDFDGNRIIFANESGVLTYFIKDYKVSY</sequence>
<protein>
    <submittedName>
        <fullName evidence="1">Uncharacterized protein</fullName>
    </submittedName>
</protein>
<keyword evidence="2" id="KW-1185">Reference proteome</keyword>
<name>A0A0S2I4G5_9BACT</name>
<gene>
    <name evidence="1" type="ORF">L21SP5_03466</name>
</gene>
<organism evidence="1 2">
    <name type="scientific">Salinivirga cyanobacteriivorans</name>
    <dbReference type="NCBI Taxonomy" id="1307839"/>
    <lineage>
        <taxon>Bacteria</taxon>
        <taxon>Pseudomonadati</taxon>
        <taxon>Bacteroidota</taxon>
        <taxon>Bacteroidia</taxon>
        <taxon>Bacteroidales</taxon>
        <taxon>Salinivirgaceae</taxon>
        <taxon>Salinivirga</taxon>
    </lineage>
</organism>
<dbReference type="AlphaFoldDB" id="A0A0S2I4G5"/>
<evidence type="ECO:0000313" key="1">
    <source>
        <dbReference type="EMBL" id="ALO17077.1"/>
    </source>
</evidence>
<reference evidence="1 2" key="1">
    <citation type="submission" date="2015-11" db="EMBL/GenBank/DDBJ databases">
        <title>Description and complete genome sequence of a novel strain predominating in hypersaline microbial mats and representing a new family of the Bacteriodetes phylum.</title>
        <authorList>
            <person name="Spring S."/>
            <person name="Bunk B."/>
            <person name="Sproer C."/>
            <person name="Klenk H.-P."/>
        </authorList>
    </citation>
    <scope>NUCLEOTIDE SEQUENCE [LARGE SCALE GENOMIC DNA]</scope>
    <source>
        <strain evidence="1 2">L21-Spi-D4</strain>
    </source>
</reference>
<accession>A0A0S2I4G5</accession>
<dbReference type="STRING" id="1307839.L21SP5_03466"/>
<dbReference type="KEGG" id="blq:L21SP5_03466"/>
<evidence type="ECO:0000313" key="2">
    <source>
        <dbReference type="Proteomes" id="UP000064893"/>
    </source>
</evidence>